<proteinExistence type="predicted"/>
<accession>A0A6M3LHF3</accession>
<dbReference type="CDD" id="cd00063">
    <property type="entry name" value="FN3"/>
    <property type="match status" value="1"/>
</dbReference>
<dbReference type="AlphaFoldDB" id="A0A6M3LHF3"/>
<dbReference type="InterPro" id="IPR003961">
    <property type="entry name" value="FN3_dom"/>
</dbReference>
<dbReference type="InterPro" id="IPR013783">
    <property type="entry name" value="Ig-like_fold"/>
</dbReference>
<name>A0A6M3LHF3_9ZZZZ</name>
<protein>
    <submittedName>
        <fullName evidence="1">Putative structural protein</fullName>
    </submittedName>
</protein>
<sequence>MKKLILSIMFILFFAAYSFAGPSTRAVWDESPEPNAAGYYLYYGTESGVYPNAAKIEGKENNCYVLTDLPLVEGVKYYLVVTAYNDRGFESGYSNEVTFPILQKVNLNVEGGTQNTTITIVVPNCP</sequence>
<evidence type="ECO:0000313" key="1">
    <source>
        <dbReference type="EMBL" id="QJA93082.1"/>
    </source>
</evidence>
<dbReference type="EMBL" id="MT143121">
    <property type="protein sequence ID" value="QJA93082.1"/>
    <property type="molecule type" value="Genomic_DNA"/>
</dbReference>
<organism evidence="1">
    <name type="scientific">viral metagenome</name>
    <dbReference type="NCBI Taxonomy" id="1070528"/>
    <lineage>
        <taxon>unclassified sequences</taxon>
        <taxon>metagenomes</taxon>
        <taxon>organismal metagenomes</taxon>
    </lineage>
</organism>
<dbReference type="InterPro" id="IPR036116">
    <property type="entry name" value="FN3_sf"/>
</dbReference>
<dbReference type="Gene3D" id="2.60.40.10">
    <property type="entry name" value="Immunoglobulins"/>
    <property type="match status" value="1"/>
</dbReference>
<reference evidence="1" key="1">
    <citation type="submission" date="2020-03" db="EMBL/GenBank/DDBJ databases">
        <title>The deep terrestrial virosphere.</title>
        <authorList>
            <person name="Holmfeldt K."/>
            <person name="Nilsson E."/>
            <person name="Simone D."/>
            <person name="Lopez-Fernandez M."/>
            <person name="Wu X."/>
            <person name="de Brujin I."/>
            <person name="Lundin D."/>
            <person name="Andersson A."/>
            <person name="Bertilsson S."/>
            <person name="Dopson M."/>
        </authorList>
    </citation>
    <scope>NUCLEOTIDE SEQUENCE</scope>
    <source>
        <strain evidence="1">MM415B04369</strain>
    </source>
</reference>
<dbReference type="SUPFAM" id="SSF49265">
    <property type="entry name" value="Fibronectin type III"/>
    <property type="match status" value="1"/>
</dbReference>
<gene>
    <name evidence="1" type="ORF">MM415B04369_0004</name>
</gene>